<dbReference type="AlphaFoldDB" id="A0A1M5DW12"/>
<proteinExistence type="predicted"/>
<organism evidence="2 4">
    <name type="scientific">Chryseobacterium vrystaatense</name>
    <dbReference type="NCBI Taxonomy" id="307480"/>
    <lineage>
        <taxon>Bacteria</taxon>
        <taxon>Pseudomonadati</taxon>
        <taxon>Bacteroidota</taxon>
        <taxon>Flavobacteriia</taxon>
        <taxon>Flavobacteriales</taxon>
        <taxon>Weeksellaceae</taxon>
        <taxon>Chryseobacterium group</taxon>
        <taxon>Chryseobacterium</taxon>
    </lineage>
</organism>
<reference evidence="2" key="2">
    <citation type="submission" date="2016-11" db="EMBL/GenBank/DDBJ databases">
        <authorList>
            <person name="Jaros S."/>
            <person name="Januszkiewicz K."/>
            <person name="Wedrychowicz H."/>
        </authorList>
    </citation>
    <scope>NUCLEOTIDE SEQUENCE [LARGE SCALE GENOMIC DNA]</scope>
    <source>
        <strain evidence="2">YR203</strain>
    </source>
</reference>
<evidence type="ECO:0000313" key="2">
    <source>
        <dbReference type="EMBL" id="SHF71012.1"/>
    </source>
</evidence>
<dbReference type="RefSeq" id="WP_034751202.1">
    <property type="nucleotide sequence ID" value="NZ_FQVE01000003.1"/>
</dbReference>
<evidence type="ECO:0000313" key="3">
    <source>
        <dbReference type="Proteomes" id="UP000028719"/>
    </source>
</evidence>
<dbReference type="SUPFAM" id="SSF54427">
    <property type="entry name" value="NTF2-like"/>
    <property type="match status" value="1"/>
</dbReference>
<dbReference type="EMBL" id="FQVE01000003">
    <property type="protein sequence ID" value="SHF71012.1"/>
    <property type="molecule type" value="Genomic_DNA"/>
</dbReference>
<name>A0A1M5DW12_9FLAO</name>
<gene>
    <name evidence="1" type="ORF">IW16_26235</name>
    <name evidence="2" type="ORF">SAMN02787073_2732</name>
</gene>
<dbReference type="EMBL" id="JPRI01000012">
    <property type="protein sequence ID" value="KFF23730.1"/>
    <property type="molecule type" value="Genomic_DNA"/>
</dbReference>
<protein>
    <recommendedName>
        <fullName evidence="5">Nuclear transport factor 2 family protein</fullName>
    </recommendedName>
</protein>
<sequence length="148" mass="17268">MKTITAVLILFLLVSCVSQDQKDKEQIEQTVSKYWNAVRDNDMKAYKNLFDESEDYSGAMQADLYFLHKNYAKINLNNVLLKDFKIKDTTVIFAGNKQKYVQYVIAKKNDPNNLTKDLVITLMFYKPIGFNKIYNLAPLKNHIGWEKD</sequence>
<dbReference type="Proteomes" id="UP000184108">
    <property type="component" value="Unassembled WGS sequence"/>
</dbReference>
<dbReference type="PROSITE" id="PS51257">
    <property type="entry name" value="PROKAR_LIPOPROTEIN"/>
    <property type="match status" value="1"/>
</dbReference>
<dbReference type="InterPro" id="IPR032710">
    <property type="entry name" value="NTF2-like_dom_sf"/>
</dbReference>
<evidence type="ECO:0000313" key="1">
    <source>
        <dbReference type="EMBL" id="KFF23730.1"/>
    </source>
</evidence>
<reference evidence="4" key="3">
    <citation type="submission" date="2016-11" db="EMBL/GenBank/DDBJ databases">
        <authorList>
            <person name="Varghese N."/>
            <person name="Submissions S."/>
        </authorList>
    </citation>
    <scope>NUCLEOTIDE SEQUENCE [LARGE SCALE GENOMIC DNA]</scope>
    <source>
        <strain evidence="4">YR203</strain>
    </source>
</reference>
<evidence type="ECO:0008006" key="5">
    <source>
        <dbReference type="Google" id="ProtNLM"/>
    </source>
</evidence>
<evidence type="ECO:0000313" key="4">
    <source>
        <dbReference type="Proteomes" id="UP000184108"/>
    </source>
</evidence>
<accession>A0A1M5DW12</accession>
<keyword evidence="3" id="KW-1185">Reference proteome</keyword>
<dbReference type="Proteomes" id="UP000028719">
    <property type="component" value="Unassembled WGS sequence"/>
</dbReference>
<dbReference type="OrthoDB" id="1273178at2"/>
<reference evidence="1 3" key="1">
    <citation type="submission" date="2014-07" db="EMBL/GenBank/DDBJ databases">
        <title>Genome of Chryseobacterium vrystaatense LMG 22846.</title>
        <authorList>
            <person name="Pipes S.E."/>
            <person name="Stropko S.J."/>
            <person name="Newman J.D."/>
        </authorList>
    </citation>
    <scope>NUCLEOTIDE SEQUENCE [LARGE SCALE GENOMIC DNA]</scope>
    <source>
        <strain evidence="1 3">LMG 22846</strain>
    </source>
</reference>